<keyword evidence="1" id="KW-0862">Zinc</keyword>
<feature type="domain" description="SWIM-type" evidence="2">
    <location>
        <begin position="8"/>
        <end position="37"/>
    </location>
</feature>
<dbReference type="Proteomes" id="UP000886520">
    <property type="component" value="Chromosome 23"/>
</dbReference>
<dbReference type="GO" id="GO:0008270">
    <property type="term" value="F:zinc ion binding"/>
    <property type="evidence" value="ECO:0007669"/>
    <property type="project" value="UniProtKB-KW"/>
</dbReference>
<dbReference type="EMBL" id="JABFUD020000023">
    <property type="protein sequence ID" value="KAI5060837.1"/>
    <property type="molecule type" value="Genomic_DNA"/>
</dbReference>
<sequence length="185" mass="20399">MSSPSQWYHVSVQSSYCDCPDWGSECKHQYGIRLIVQKHFPQLLCIFPVLDSIHAFNHVVREANAQAREQDAMMGDQDMSSQLPTMAEESVAIIDNQILGCISDLKGLLQSFEEQLGQCDSDLKPILFNQLCNSRDFLSALIVPKRIGLPATGSTRQIQAHVTQTRLGHGVAREADGCGVEAGLV</sequence>
<evidence type="ECO:0000259" key="2">
    <source>
        <dbReference type="PROSITE" id="PS50966"/>
    </source>
</evidence>
<dbReference type="PROSITE" id="PS50966">
    <property type="entry name" value="ZF_SWIM"/>
    <property type="match status" value="1"/>
</dbReference>
<keyword evidence="1" id="KW-0479">Metal-binding</keyword>
<dbReference type="AlphaFoldDB" id="A0A9D4U4C3"/>
<keyword evidence="1" id="KW-0863">Zinc-finger</keyword>
<dbReference type="InterPro" id="IPR007527">
    <property type="entry name" value="Znf_SWIM"/>
</dbReference>
<gene>
    <name evidence="3" type="ORF">GOP47_0023342</name>
</gene>
<keyword evidence="4" id="KW-1185">Reference proteome</keyword>
<evidence type="ECO:0000256" key="1">
    <source>
        <dbReference type="PROSITE-ProRule" id="PRU00325"/>
    </source>
</evidence>
<accession>A0A9D4U4C3</accession>
<organism evidence="3 4">
    <name type="scientific">Adiantum capillus-veneris</name>
    <name type="common">Maidenhair fern</name>
    <dbReference type="NCBI Taxonomy" id="13818"/>
    <lineage>
        <taxon>Eukaryota</taxon>
        <taxon>Viridiplantae</taxon>
        <taxon>Streptophyta</taxon>
        <taxon>Embryophyta</taxon>
        <taxon>Tracheophyta</taxon>
        <taxon>Polypodiopsida</taxon>
        <taxon>Polypodiidae</taxon>
        <taxon>Polypodiales</taxon>
        <taxon>Pteridineae</taxon>
        <taxon>Pteridaceae</taxon>
        <taxon>Vittarioideae</taxon>
        <taxon>Adiantum</taxon>
    </lineage>
</organism>
<protein>
    <recommendedName>
        <fullName evidence="2">SWIM-type domain-containing protein</fullName>
    </recommendedName>
</protein>
<comment type="caution">
    <text evidence="3">The sequence shown here is derived from an EMBL/GenBank/DDBJ whole genome shotgun (WGS) entry which is preliminary data.</text>
</comment>
<reference evidence="3" key="1">
    <citation type="submission" date="2021-01" db="EMBL/GenBank/DDBJ databases">
        <title>Adiantum capillus-veneris genome.</title>
        <authorList>
            <person name="Fang Y."/>
            <person name="Liao Q."/>
        </authorList>
    </citation>
    <scope>NUCLEOTIDE SEQUENCE</scope>
    <source>
        <strain evidence="3">H3</strain>
        <tissue evidence="3">Leaf</tissue>
    </source>
</reference>
<evidence type="ECO:0000313" key="4">
    <source>
        <dbReference type="Proteomes" id="UP000886520"/>
    </source>
</evidence>
<name>A0A9D4U4C3_ADICA</name>
<evidence type="ECO:0000313" key="3">
    <source>
        <dbReference type="EMBL" id="KAI5060837.1"/>
    </source>
</evidence>
<proteinExistence type="predicted"/>